<dbReference type="AlphaFoldDB" id="A0A4P8WK73"/>
<keyword evidence="1" id="KW-0472">Membrane</keyword>
<feature type="transmembrane region" description="Helical" evidence="1">
    <location>
        <begin position="39"/>
        <end position="59"/>
    </location>
</feature>
<proteinExistence type="predicted"/>
<dbReference type="Proteomes" id="UP000302218">
    <property type="component" value="Chromosome"/>
</dbReference>
<dbReference type="KEGG" id="nvr:FEJ81_16790"/>
<dbReference type="OrthoDB" id="205295at2157"/>
<keyword evidence="1" id="KW-1133">Transmembrane helix</keyword>
<evidence type="ECO:0000313" key="2">
    <source>
        <dbReference type="EMBL" id="QCS43918.1"/>
    </source>
</evidence>
<accession>A0A4P8WK73</accession>
<dbReference type="RefSeq" id="WP_138246368.1">
    <property type="nucleotide sequence ID" value="NZ_CP040330.1"/>
</dbReference>
<gene>
    <name evidence="2" type="ORF">FEJ81_16790</name>
</gene>
<feature type="transmembrane region" description="Helical" evidence="1">
    <location>
        <begin position="12"/>
        <end position="33"/>
    </location>
</feature>
<evidence type="ECO:0000313" key="3">
    <source>
        <dbReference type="Proteomes" id="UP000302218"/>
    </source>
</evidence>
<organism evidence="2 3">
    <name type="scientific">Natrinema versiforme</name>
    <dbReference type="NCBI Taxonomy" id="88724"/>
    <lineage>
        <taxon>Archaea</taxon>
        <taxon>Methanobacteriati</taxon>
        <taxon>Methanobacteriota</taxon>
        <taxon>Stenosarchaea group</taxon>
        <taxon>Halobacteria</taxon>
        <taxon>Halobacteriales</taxon>
        <taxon>Natrialbaceae</taxon>
        <taxon>Natrinema</taxon>
    </lineage>
</organism>
<dbReference type="EMBL" id="CP040330">
    <property type="protein sequence ID" value="QCS43918.1"/>
    <property type="molecule type" value="Genomic_DNA"/>
</dbReference>
<reference evidence="3" key="1">
    <citation type="submission" date="2019-05" db="EMBL/GenBank/DDBJ databases">
        <title>Genome sequence and methylation pattern of the halophilic Archaeon Natrinema versiforme BOL5-4.</title>
        <authorList>
            <person name="DasSarma P."/>
            <person name="Anton B.P."/>
            <person name="DasSarma S.L."/>
            <person name="Martinez F.L."/>
            <person name="Guzman D."/>
            <person name="Roberts R.J."/>
            <person name="DasSarma S."/>
        </authorList>
    </citation>
    <scope>NUCLEOTIDE SEQUENCE [LARGE SCALE GENOMIC DNA]</scope>
    <source>
        <strain evidence="3">BOL5-4</strain>
    </source>
</reference>
<keyword evidence="1" id="KW-0812">Transmembrane</keyword>
<name>A0A4P8WK73_9EURY</name>
<evidence type="ECO:0000256" key="1">
    <source>
        <dbReference type="SAM" id="Phobius"/>
    </source>
</evidence>
<sequence length="72" mass="7644">MNANPTGGYNEMQLVVLGVVVLAISIPLILSLLAVPPAYLGTIFVVLVVGLMVLAWPLFVKAHPREETATSD</sequence>
<protein>
    <submittedName>
        <fullName evidence="2">Uncharacterized protein</fullName>
    </submittedName>
</protein>
<dbReference type="GeneID" id="40266965"/>